<accession>A0A4Q4TF02</accession>
<keyword evidence="3" id="KW-1185">Reference proteome</keyword>
<evidence type="ECO:0000313" key="3">
    <source>
        <dbReference type="Proteomes" id="UP000293360"/>
    </source>
</evidence>
<reference evidence="2 3" key="1">
    <citation type="submission" date="2018-06" db="EMBL/GenBank/DDBJ databases">
        <title>Complete Genomes of Monosporascus.</title>
        <authorList>
            <person name="Robinson A.J."/>
            <person name="Natvig D.O."/>
        </authorList>
    </citation>
    <scope>NUCLEOTIDE SEQUENCE [LARGE SCALE GENOMIC DNA]</scope>
    <source>
        <strain evidence="2 3">CBS 110550</strain>
    </source>
</reference>
<proteinExistence type="predicted"/>
<organism evidence="2 3">
    <name type="scientific">Monosporascus ibericus</name>
    <dbReference type="NCBI Taxonomy" id="155417"/>
    <lineage>
        <taxon>Eukaryota</taxon>
        <taxon>Fungi</taxon>
        <taxon>Dikarya</taxon>
        <taxon>Ascomycota</taxon>
        <taxon>Pezizomycotina</taxon>
        <taxon>Sordariomycetes</taxon>
        <taxon>Xylariomycetidae</taxon>
        <taxon>Xylariales</taxon>
        <taxon>Xylariales incertae sedis</taxon>
        <taxon>Monosporascus</taxon>
    </lineage>
</organism>
<feature type="compositionally biased region" description="Basic and acidic residues" evidence="1">
    <location>
        <begin position="64"/>
        <end position="75"/>
    </location>
</feature>
<feature type="region of interest" description="Disordered" evidence="1">
    <location>
        <begin position="64"/>
        <end position="128"/>
    </location>
</feature>
<dbReference type="AlphaFoldDB" id="A0A4Q4TF02"/>
<protein>
    <submittedName>
        <fullName evidence="2">Uncharacterized protein</fullName>
    </submittedName>
</protein>
<sequence>MPKGSQITLLCKAKTKTTMLCGVKQMASATPILQQSSWGPGLYDFHHPDIDGQPIVRLVQPEYGTEHTEDQRGEKQQNAIIISSGEEGPPDDDPYSSDDDPHPNNDDPYPNDNDSGDGHTGVGDSLNPKGMHHYSEDLWDKTCRLFGVGTDVRHVILDVRNKKALQIRAHTGVG</sequence>
<gene>
    <name evidence="2" type="ORF">DL764_003821</name>
</gene>
<dbReference type="Proteomes" id="UP000293360">
    <property type="component" value="Unassembled WGS sequence"/>
</dbReference>
<comment type="caution">
    <text evidence="2">The sequence shown here is derived from an EMBL/GenBank/DDBJ whole genome shotgun (WGS) entry which is preliminary data.</text>
</comment>
<dbReference type="EMBL" id="QJNU01000170">
    <property type="protein sequence ID" value="RYP05396.1"/>
    <property type="molecule type" value="Genomic_DNA"/>
</dbReference>
<evidence type="ECO:0000256" key="1">
    <source>
        <dbReference type="SAM" id="MobiDB-lite"/>
    </source>
</evidence>
<name>A0A4Q4TF02_9PEZI</name>
<feature type="compositionally biased region" description="Acidic residues" evidence="1">
    <location>
        <begin position="88"/>
        <end position="98"/>
    </location>
</feature>
<evidence type="ECO:0000313" key="2">
    <source>
        <dbReference type="EMBL" id="RYP05396.1"/>
    </source>
</evidence>